<evidence type="ECO:0000313" key="4">
    <source>
        <dbReference type="EMBL" id="KAG6398992.1"/>
    </source>
</evidence>
<dbReference type="PROSITE" id="PS51375">
    <property type="entry name" value="PPR"/>
    <property type="match status" value="7"/>
</dbReference>
<dbReference type="Proteomes" id="UP000298416">
    <property type="component" value="Unassembled WGS sequence"/>
</dbReference>
<dbReference type="AlphaFoldDB" id="A0A8X8WQ10"/>
<dbReference type="InterPro" id="IPR002885">
    <property type="entry name" value="PPR_rpt"/>
</dbReference>
<feature type="repeat" description="PPR" evidence="3">
    <location>
        <begin position="494"/>
        <end position="528"/>
    </location>
</feature>
<dbReference type="Pfam" id="PF01535">
    <property type="entry name" value="PPR"/>
    <property type="match status" value="2"/>
</dbReference>
<evidence type="ECO:0000256" key="1">
    <source>
        <dbReference type="ARBA" id="ARBA00007626"/>
    </source>
</evidence>
<dbReference type="Pfam" id="PF13812">
    <property type="entry name" value="PPR_3"/>
    <property type="match status" value="1"/>
</dbReference>
<evidence type="ECO:0000256" key="3">
    <source>
        <dbReference type="PROSITE-ProRule" id="PRU00708"/>
    </source>
</evidence>
<feature type="repeat" description="PPR" evidence="3">
    <location>
        <begin position="529"/>
        <end position="563"/>
    </location>
</feature>
<accession>A0A8X8WQ10</accession>
<gene>
    <name evidence="4" type="ORF">SASPL_140464</name>
</gene>
<dbReference type="PANTHER" id="PTHR47941">
    <property type="entry name" value="PENTATRICOPEPTIDE REPEAT-CONTAINING PROTEIN 3, MITOCHONDRIAL"/>
    <property type="match status" value="1"/>
</dbReference>
<reference evidence="4" key="1">
    <citation type="submission" date="2018-01" db="EMBL/GenBank/DDBJ databases">
        <authorList>
            <person name="Mao J.F."/>
        </authorList>
    </citation>
    <scope>NUCLEOTIDE SEQUENCE</scope>
    <source>
        <strain evidence="4">Huo1</strain>
        <tissue evidence="4">Leaf</tissue>
    </source>
</reference>
<dbReference type="EMBL" id="PNBA02000015">
    <property type="protein sequence ID" value="KAG6398992.1"/>
    <property type="molecule type" value="Genomic_DNA"/>
</dbReference>
<feature type="repeat" description="PPR" evidence="3">
    <location>
        <begin position="459"/>
        <end position="493"/>
    </location>
</feature>
<organism evidence="4">
    <name type="scientific">Salvia splendens</name>
    <name type="common">Scarlet sage</name>
    <dbReference type="NCBI Taxonomy" id="180675"/>
    <lineage>
        <taxon>Eukaryota</taxon>
        <taxon>Viridiplantae</taxon>
        <taxon>Streptophyta</taxon>
        <taxon>Embryophyta</taxon>
        <taxon>Tracheophyta</taxon>
        <taxon>Spermatophyta</taxon>
        <taxon>Magnoliopsida</taxon>
        <taxon>eudicotyledons</taxon>
        <taxon>Gunneridae</taxon>
        <taxon>Pentapetalae</taxon>
        <taxon>asterids</taxon>
        <taxon>lamiids</taxon>
        <taxon>Lamiales</taxon>
        <taxon>Lamiaceae</taxon>
        <taxon>Nepetoideae</taxon>
        <taxon>Mentheae</taxon>
        <taxon>Salviinae</taxon>
        <taxon>Salvia</taxon>
        <taxon>Salvia subgen. Calosphace</taxon>
        <taxon>core Calosphace</taxon>
    </lineage>
</organism>
<dbReference type="Gene3D" id="1.25.40.10">
    <property type="entry name" value="Tetratricopeptide repeat domain"/>
    <property type="match status" value="4"/>
</dbReference>
<keyword evidence="2" id="KW-0677">Repeat</keyword>
<evidence type="ECO:0000313" key="5">
    <source>
        <dbReference type="Proteomes" id="UP000298416"/>
    </source>
</evidence>
<proteinExistence type="inferred from homology"/>
<reference evidence="4" key="2">
    <citation type="submission" date="2020-08" db="EMBL/GenBank/DDBJ databases">
        <title>Plant Genome Project.</title>
        <authorList>
            <person name="Zhang R.-G."/>
        </authorList>
    </citation>
    <scope>NUCLEOTIDE SEQUENCE</scope>
    <source>
        <strain evidence="4">Huo1</strain>
        <tissue evidence="4">Leaf</tissue>
    </source>
</reference>
<feature type="repeat" description="PPR" evidence="3">
    <location>
        <begin position="564"/>
        <end position="598"/>
    </location>
</feature>
<name>A0A8X8WQ10_SALSN</name>
<comment type="similarity">
    <text evidence="1">Belongs to the PPR family. P subfamily.</text>
</comment>
<dbReference type="InterPro" id="IPR011990">
    <property type="entry name" value="TPR-like_helical_dom_sf"/>
</dbReference>
<evidence type="ECO:0000256" key="2">
    <source>
        <dbReference type="ARBA" id="ARBA00022737"/>
    </source>
</evidence>
<keyword evidence="5" id="KW-1185">Reference proteome</keyword>
<feature type="repeat" description="PPR" evidence="3">
    <location>
        <begin position="254"/>
        <end position="288"/>
    </location>
</feature>
<dbReference type="Pfam" id="PF13041">
    <property type="entry name" value="PPR_2"/>
    <property type="match status" value="3"/>
</dbReference>
<sequence length="708" mass="80407">MFRLTTRQRRLLSLRFFTSSPAFCSISSAAAVTDFPQNDAVSQIICHFISSPPRYSHELLLNSLRNSNWFRKEVPELEPSEIDSIIEKISSQSAIEFFLLLQNEFGFKHSQNSLFFIAHLLAEKRRYRALFCHMRVVVEEQGSPEFEQDEKGMHGISSSCSGSAPLLCELLFKSFRGWDSNHVVWDILAFVYSRYMVHDALVVLTRMKDLNIRPSIMTYNSLLHNLRETDRVQSLVLEAINFLREINKEVAEPCVVCFNTLMSGFCRKGLIGIAKSLFCMMFKYGLTPDRYSYNVLIHGLCVSGSLEEALAFAVEMEKRGLHPDQVTYNILSKGFRLLGTMNGVWKVSEKILQTEADPGLFTYTILICGNCQTGNIEEGCKLREEMISKGLKSLYVLFIHGLCKLGEVAIQLYRDTFLYGVYQNSFPHRSVLIGLCEKRTMFEARSYFNALAKGGFIHDIVLYNIMIDGYVKVGNVADAVGLYESLLEKGIPPTVVTFNTLINGLCKARKLAQARKWLDGMKMHNVEPTIVSYTTIMNAFCEVGKLEDTFELFEEMKKNGIEPNQVTYTVLMKGLCKRGKLEESVAILRDMLAKDLIVAEKLFYDLQCQSFKLPKVAFTTLIKANCAKGDVEKAMVFLTKSKVLIFTSTVEELEILAATVPLSCCNFFLTRFAPSRMKLYNAANVLWIPMLQSHLQSFDIHSRSFSRA</sequence>
<protein>
    <recommendedName>
        <fullName evidence="6">Pentatricopeptide repeat-containing protein At1g13630</fullName>
    </recommendedName>
</protein>
<dbReference type="NCBIfam" id="TIGR00756">
    <property type="entry name" value="PPR"/>
    <property type="match status" value="7"/>
</dbReference>
<comment type="caution">
    <text evidence="4">The sequence shown here is derived from an EMBL/GenBank/DDBJ whole genome shotgun (WGS) entry which is preliminary data.</text>
</comment>
<feature type="repeat" description="PPR" evidence="3">
    <location>
        <begin position="289"/>
        <end position="323"/>
    </location>
</feature>
<evidence type="ECO:0008006" key="6">
    <source>
        <dbReference type="Google" id="ProtNLM"/>
    </source>
</evidence>
<feature type="repeat" description="PPR" evidence="3">
    <location>
        <begin position="359"/>
        <end position="393"/>
    </location>
</feature>